<comment type="function">
    <text evidence="9">Confers DNA tethering and processivity to DNA polymerases and other proteins. Acts as a clamp, forming a ring around DNA (a reaction catalyzed by the clamp-loading complex) which diffuses in an ATP-independent manner freely and bidirectionally along dsDNA. Initially characterized for its ability to contact the catalytic subunit of DNA polymerase III (Pol III), a complex, multichain enzyme responsible for most of the replicative synthesis in bacteria; Pol III exhibits 3'-5' exonuclease proofreading activity. The beta chain is required for initiation of replication as well as for processivity of DNA replication.</text>
</comment>
<keyword evidence="7 9" id="KW-0239">DNA-directed DNA polymerase</keyword>
<evidence type="ECO:0000256" key="6">
    <source>
        <dbReference type="ARBA" id="ARBA00022705"/>
    </source>
</evidence>
<evidence type="ECO:0000256" key="1">
    <source>
        <dbReference type="ARBA" id="ARBA00004496"/>
    </source>
</evidence>
<dbReference type="InterPro" id="IPR022634">
    <property type="entry name" value="DNA_polIII_beta_N"/>
</dbReference>
<evidence type="ECO:0000313" key="13">
    <source>
        <dbReference type="EMBL" id="CCW36199.1"/>
    </source>
</evidence>
<evidence type="ECO:0000256" key="2">
    <source>
        <dbReference type="ARBA" id="ARBA00010752"/>
    </source>
</evidence>
<dbReference type="STRING" id="454171.CP488_01698"/>
<dbReference type="FunCoup" id="S0EWD9">
    <property type="interactions" value="385"/>
</dbReference>
<dbReference type="AlphaFoldDB" id="S0EWD9"/>
<evidence type="ECO:0000256" key="9">
    <source>
        <dbReference type="PIRNR" id="PIRNR000804"/>
    </source>
</evidence>
<dbReference type="GO" id="GO:0009360">
    <property type="term" value="C:DNA polymerase III complex"/>
    <property type="evidence" value="ECO:0007669"/>
    <property type="project" value="InterPro"/>
</dbReference>
<dbReference type="CDD" id="cd00140">
    <property type="entry name" value="beta_clamp"/>
    <property type="match status" value="1"/>
</dbReference>
<organism evidence="13 14">
    <name type="scientific">Chthonomonas calidirosea (strain DSM 23976 / ICMP 18418 / T49)</name>
    <dbReference type="NCBI Taxonomy" id="1303518"/>
    <lineage>
        <taxon>Bacteria</taxon>
        <taxon>Bacillati</taxon>
        <taxon>Armatimonadota</taxon>
        <taxon>Chthonomonadia</taxon>
        <taxon>Chthonomonadales</taxon>
        <taxon>Chthonomonadaceae</taxon>
        <taxon>Chthonomonas</taxon>
    </lineage>
</organism>
<dbReference type="GO" id="GO:0005737">
    <property type="term" value="C:cytoplasm"/>
    <property type="evidence" value="ECO:0007669"/>
    <property type="project" value="UniProtKB-SubCell"/>
</dbReference>
<proteinExistence type="inferred from homology"/>
<dbReference type="InterPro" id="IPR046938">
    <property type="entry name" value="DNA_clamp_sf"/>
</dbReference>
<dbReference type="SUPFAM" id="SSF55979">
    <property type="entry name" value="DNA clamp"/>
    <property type="match status" value="3"/>
</dbReference>
<dbReference type="OrthoDB" id="8421503at2"/>
<keyword evidence="5 9" id="KW-0548">Nucleotidyltransferase</keyword>
<dbReference type="PANTHER" id="PTHR30478:SF0">
    <property type="entry name" value="BETA SLIDING CLAMP"/>
    <property type="match status" value="1"/>
</dbReference>
<dbReference type="RefSeq" id="WP_016483716.1">
    <property type="nucleotide sequence ID" value="NC_021487.1"/>
</dbReference>
<sequence>MVTTPIETNSSLKAICPRKDLFSAVQAVAHAVSGRSPLPILSHILIRSEEGGLRLVATDLELGISCRVAATVQEPGALTAPARTLAEVLGNLPDKSDVALSVDRSHTVRLHCERSDYKILGLPAEEYPQLPEVADAVSFTVPQAVLKEMIRKTIFAVSSDEGRAILTGILMVVEENALHLVSTDTHRLALCTVALNNVRGTQNAVVPSRTMNELLRLLTDSEGDVNVTISSNQVRFLLPGEDDVQIVSRLIEGQFPPYQRVIPTEYRRRLSIPTQPFLQAVKRASIVARDSASAHRIILRTDEDKLVLTAENQIVGSAYEELEVLREGDDVEVAFNARYLLDVLSVIEEEGVTLDLTEPLKPGVIRPIAQVEEEENSGFDLDYLCVLMPMQIV</sequence>
<dbReference type="GO" id="GO:0003677">
    <property type="term" value="F:DNA binding"/>
    <property type="evidence" value="ECO:0007669"/>
    <property type="project" value="UniProtKB-UniRule"/>
</dbReference>
<feature type="domain" description="DNA polymerase III beta sliding clamp C-terminal" evidence="12">
    <location>
        <begin position="260"/>
        <end position="369"/>
    </location>
</feature>
<dbReference type="Gene3D" id="3.10.150.10">
    <property type="entry name" value="DNA Polymerase III, subunit A, domain 2"/>
    <property type="match status" value="1"/>
</dbReference>
<protein>
    <recommendedName>
        <fullName evidence="9">Beta sliding clamp</fullName>
    </recommendedName>
</protein>
<dbReference type="PIRSF" id="PIRSF000804">
    <property type="entry name" value="DNA_pol_III_b"/>
    <property type="match status" value="1"/>
</dbReference>
<dbReference type="PATRIC" id="fig|1303518.3.peg.2493"/>
<dbReference type="Proteomes" id="UP000014227">
    <property type="component" value="Chromosome I"/>
</dbReference>
<keyword evidence="8" id="KW-0238">DNA-binding</keyword>
<dbReference type="InterPro" id="IPR001001">
    <property type="entry name" value="DNA_polIII_beta"/>
</dbReference>
<dbReference type="InterPro" id="IPR022635">
    <property type="entry name" value="DNA_polIII_beta_C"/>
</dbReference>
<dbReference type="eggNOG" id="COG0592">
    <property type="taxonomic scope" value="Bacteria"/>
</dbReference>
<evidence type="ECO:0000256" key="3">
    <source>
        <dbReference type="ARBA" id="ARBA00022490"/>
    </source>
</evidence>
<accession>S0EWD9</accession>
<dbReference type="KEGG" id="ccz:CCALI_02395"/>
<comment type="subunit">
    <text evidence="9">Forms a ring-shaped head-to-tail homodimer around DNA.</text>
</comment>
<evidence type="ECO:0000259" key="11">
    <source>
        <dbReference type="Pfam" id="PF02767"/>
    </source>
</evidence>
<evidence type="ECO:0000256" key="5">
    <source>
        <dbReference type="ARBA" id="ARBA00022695"/>
    </source>
</evidence>
<feature type="domain" description="DNA polymerase III beta sliding clamp central" evidence="11">
    <location>
        <begin position="140"/>
        <end position="256"/>
    </location>
</feature>
<dbReference type="SMART" id="SM00480">
    <property type="entry name" value="POL3Bc"/>
    <property type="match status" value="1"/>
</dbReference>
<evidence type="ECO:0000259" key="12">
    <source>
        <dbReference type="Pfam" id="PF02768"/>
    </source>
</evidence>
<dbReference type="GO" id="GO:0003887">
    <property type="term" value="F:DNA-directed DNA polymerase activity"/>
    <property type="evidence" value="ECO:0007669"/>
    <property type="project" value="UniProtKB-UniRule"/>
</dbReference>
<evidence type="ECO:0000259" key="10">
    <source>
        <dbReference type="Pfam" id="PF00712"/>
    </source>
</evidence>
<comment type="similarity">
    <text evidence="2 9">Belongs to the beta sliding clamp family.</text>
</comment>
<comment type="subcellular location">
    <subcellularLocation>
        <location evidence="1 9">Cytoplasm</location>
    </subcellularLocation>
</comment>
<dbReference type="Pfam" id="PF00712">
    <property type="entry name" value="DNA_pol3_beta"/>
    <property type="match status" value="1"/>
</dbReference>
<feature type="domain" description="DNA polymerase III beta sliding clamp N-terminal" evidence="10">
    <location>
        <begin position="13"/>
        <end position="131"/>
    </location>
</feature>
<name>S0EWD9_CHTCT</name>
<dbReference type="InterPro" id="IPR022637">
    <property type="entry name" value="DNA_polIII_beta_cen"/>
</dbReference>
<dbReference type="GO" id="GO:0006271">
    <property type="term" value="P:DNA strand elongation involved in DNA replication"/>
    <property type="evidence" value="ECO:0007669"/>
    <property type="project" value="TreeGrafter"/>
</dbReference>
<gene>
    <name evidence="13" type="ORF">CCALI_02395</name>
</gene>
<reference evidence="14" key="1">
    <citation type="submission" date="2013-03" db="EMBL/GenBank/DDBJ databases">
        <title>Genome sequence of Chthonomonas calidirosea, the first sequenced genome from the Armatimonadetes phylum (formally candidate division OP10).</title>
        <authorList>
            <person name="Lee K.C.Y."/>
            <person name="Morgan X.C."/>
            <person name="Dunfield P.F."/>
            <person name="Tamas I."/>
            <person name="Houghton K.M."/>
            <person name="Vyssotski M."/>
            <person name="Ryan J.L.J."/>
            <person name="Lagutin K."/>
            <person name="McDonald I.R."/>
            <person name="Stott M.B."/>
        </authorList>
    </citation>
    <scope>NUCLEOTIDE SEQUENCE [LARGE SCALE GENOMIC DNA]</scope>
    <source>
        <strain evidence="14">DSM 23976 / ICMP 18418 / T49</strain>
    </source>
</reference>
<evidence type="ECO:0000256" key="8">
    <source>
        <dbReference type="ARBA" id="ARBA00023125"/>
    </source>
</evidence>
<keyword evidence="6 9" id="KW-0235">DNA replication</keyword>
<keyword evidence="4 9" id="KW-0808">Transferase</keyword>
<dbReference type="NCBIfam" id="TIGR00663">
    <property type="entry name" value="dnan"/>
    <property type="match status" value="1"/>
</dbReference>
<dbReference type="HOGENOM" id="CLU_038149_2_1_0"/>
<dbReference type="PANTHER" id="PTHR30478">
    <property type="entry name" value="DNA POLYMERASE III SUBUNIT BETA"/>
    <property type="match status" value="1"/>
</dbReference>
<dbReference type="InParanoid" id="S0EWD9"/>
<dbReference type="Pfam" id="PF02767">
    <property type="entry name" value="DNA_pol3_beta_2"/>
    <property type="match status" value="1"/>
</dbReference>
<keyword evidence="14" id="KW-1185">Reference proteome</keyword>
<evidence type="ECO:0000256" key="7">
    <source>
        <dbReference type="ARBA" id="ARBA00022932"/>
    </source>
</evidence>
<evidence type="ECO:0000256" key="4">
    <source>
        <dbReference type="ARBA" id="ARBA00022679"/>
    </source>
</evidence>
<keyword evidence="3 9" id="KW-0963">Cytoplasm</keyword>
<dbReference type="Pfam" id="PF02768">
    <property type="entry name" value="DNA_pol3_beta_3"/>
    <property type="match status" value="1"/>
</dbReference>
<evidence type="ECO:0000313" key="14">
    <source>
        <dbReference type="Proteomes" id="UP000014227"/>
    </source>
</evidence>
<dbReference type="EMBL" id="HF951689">
    <property type="protein sequence ID" value="CCW36199.1"/>
    <property type="molecule type" value="Genomic_DNA"/>
</dbReference>
<dbReference type="GO" id="GO:0008408">
    <property type="term" value="F:3'-5' exonuclease activity"/>
    <property type="evidence" value="ECO:0007669"/>
    <property type="project" value="InterPro"/>
</dbReference>
<dbReference type="Gene3D" id="3.70.10.10">
    <property type="match status" value="1"/>
</dbReference>